<gene>
    <name evidence="1" type="ORF">BPAE_0034g00200</name>
</gene>
<evidence type="ECO:0008006" key="3">
    <source>
        <dbReference type="Google" id="ProtNLM"/>
    </source>
</evidence>
<accession>A0A4Z1FYN7</accession>
<name>A0A4Z1FYN7_9HELO</name>
<dbReference type="AlphaFoldDB" id="A0A4Z1FYN7"/>
<keyword evidence="2" id="KW-1185">Reference proteome</keyword>
<reference evidence="1 2" key="1">
    <citation type="submission" date="2017-12" db="EMBL/GenBank/DDBJ databases">
        <title>Comparative genomics of Botrytis spp.</title>
        <authorList>
            <person name="Valero-Jimenez C.A."/>
            <person name="Tapia P."/>
            <person name="Veloso J."/>
            <person name="Silva-Moreno E."/>
            <person name="Staats M."/>
            <person name="Valdes J.H."/>
            <person name="Van Kan J.A.L."/>
        </authorList>
    </citation>
    <scope>NUCLEOTIDE SEQUENCE [LARGE SCALE GENOMIC DNA]</scope>
    <source>
        <strain evidence="1 2">Bp0003</strain>
    </source>
</reference>
<sequence length="350" mass="39622">MSWRAFIEMVTLHNNSDEGPLRLNSLLREKYSGTHTFRRLLSDHREALCTEPRDKIYGLVGLAADTIGFHMDYNRSLIEVWADTMEFMNLNGDLSSDDIVSVGGLVKSLLIGANSRPLEKTLPLNYSQSIPTLCIEDTKNSSPKVFGLKGYVVGCIVAEGPSPTEIVSNIQKADQWDSEILQNFPKELGEAHCENDELIHYILDHMSSVSWKKSCNYHRTPEFVYEYKIKQLQAEYSVTSQDISKTPPSSNLFLVKNYYRRETPWKIGIATSLVRPGDLVCWISGISRALLLRQIGKSGNAKVWQVLGTTLFTRHLDFNDKTRHATDLTSFDEETMELEMDAATVYVLLS</sequence>
<comment type="caution">
    <text evidence="1">The sequence shown here is derived from an EMBL/GenBank/DDBJ whole genome shotgun (WGS) entry which is preliminary data.</text>
</comment>
<dbReference type="PANTHER" id="PTHR24148">
    <property type="entry name" value="ANKYRIN REPEAT DOMAIN-CONTAINING PROTEIN 39 HOMOLOG-RELATED"/>
    <property type="match status" value="1"/>
</dbReference>
<proteinExistence type="predicted"/>
<dbReference type="PANTHER" id="PTHR24148:SF64">
    <property type="entry name" value="HETEROKARYON INCOMPATIBILITY DOMAIN-CONTAINING PROTEIN"/>
    <property type="match status" value="1"/>
</dbReference>
<organism evidence="1 2">
    <name type="scientific">Botrytis paeoniae</name>
    <dbReference type="NCBI Taxonomy" id="278948"/>
    <lineage>
        <taxon>Eukaryota</taxon>
        <taxon>Fungi</taxon>
        <taxon>Dikarya</taxon>
        <taxon>Ascomycota</taxon>
        <taxon>Pezizomycotina</taxon>
        <taxon>Leotiomycetes</taxon>
        <taxon>Helotiales</taxon>
        <taxon>Sclerotiniaceae</taxon>
        <taxon>Botrytis</taxon>
    </lineage>
</organism>
<dbReference type="InterPro" id="IPR052895">
    <property type="entry name" value="HetReg/Transcr_Mod"/>
</dbReference>
<dbReference type="EMBL" id="PQXI01000034">
    <property type="protein sequence ID" value="TGO27999.1"/>
    <property type="molecule type" value="Genomic_DNA"/>
</dbReference>
<dbReference type="Proteomes" id="UP000297910">
    <property type="component" value="Unassembled WGS sequence"/>
</dbReference>
<evidence type="ECO:0000313" key="1">
    <source>
        <dbReference type="EMBL" id="TGO27999.1"/>
    </source>
</evidence>
<evidence type="ECO:0000313" key="2">
    <source>
        <dbReference type="Proteomes" id="UP000297910"/>
    </source>
</evidence>
<protein>
    <recommendedName>
        <fullName evidence="3">Heterokaryon incompatibility domain-containing protein</fullName>
    </recommendedName>
</protein>